<dbReference type="EC" id="2.4.-.-" evidence="2"/>
<dbReference type="PATRIC" id="fig|47311.3.peg.1096"/>
<dbReference type="InterPro" id="IPR029044">
    <property type="entry name" value="Nucleotide-diphossugar_trans"/>
</dbReference>
<evidence type="ECO:0000259" key="1">
    <source>
        <dbReference type="Pfam" id="PF00535"/>
    </source>
</evidence>
<dbReference type="STRING" id="47311.MBCUT_09930"/>
<dbReference type="SUPFAM" id="SSF53448">
    <property type="entry name" value="Nucleotide-diphospho-sugar transferases"/>
    <property type="match status" value="2"/>
</dbReference>
<dbReference type="AlphaFoldDB" id="A0A166CQW5"/>
<dbReference type="CDD" id="cd00761">
    <property type="entry name" value="Glyco_tranf_GTA_type"/>
    <property type="match status" value="2"/>
</dbReference>
<dbReference type="PANTHER" id="PTHR22916:SF3">
    <property type="entry name" value="UDP-GLCNAC:BETAGAL BETA-1,3-N-ACETYLGLUCOSAMINYLTRANSFERASE-LIKE PROTEIN 1"/>
    <property type="match status" value="1"/>
</dbReference>
<dbReference type="Proteomes" id="UP000077275">
    <property type="component" value="Unassembled WGS sequence"/>
</dbReference>
<name>A0A166CQW5_9EURY</name>
<dbReference type="InterPro" id="IPR001173">
    <property type="entry name" value="Glyco_trans_2-like"/>
</dbReference>
<evidence type="ECO:0000313" key="2">
    <source>
        <dbReference type="EMBL" id="KZX16127.1"/>
    </source>
</evidence>
<dbReference type="EMBL" id="LWMW01000098">
    <property type="protein sequence ID" value="KZX16127.1"/>
    <property type="molecule type" value="Genomic_DNA"/>
</dbReference>
<dbReference type="PANTHER" id="PTHR22916">
    <property type="entry name" value="GLYCOSYLTRANSFERASE"/>
    <property type="match status" value="1"/>
</dbReference>
<organism evidence="2 3">
    <name type="scientific">Methanobrevibacter cuticularis</name>
    <dbReference type="NCBI Taxonomy" id="47311"/>
    <lineage>
        <taxon>Archaea</taxon>
        <taxon>Methanobacteriati</taxon>
        <taxon>Methanobacteriota</taxon>
        <taxon>Methanomada group</taxon>
        <taxon>Methanobacteria</taxon>
        <taxon>Methanobacteriales</taxon>
        <taxon>Methanobacteriaceae</taxon>
        <taxon>Methanobrevibacter</taxon>
    </lineage>
</organism>
<accession>A0A166CQW5</accession>
<gene>
    <name evidence="2" type="primary">epsH_2</name>
    <name evidence="2" type="ORF">MBCUT_09930</name>
</gene>
<evidence type="ECO:0000313" key="3">
    <source>
        <dbReference type="Proteomes" id="UP000077275"/>
    </source>
</evidence>
<dbReference type="GO" id="GO:0016757">
    <property type="term" value="F:glycosyltransferase activity"/>
    <property type="evidence" value="ECO:0007669"/>
    <property type="project" value="UniProtKB-KW"/>
</dbReference>
<sequence>MIYHVLFSGGIKITYRFSIIIPAYNVEKYISKSLDSLVNQTFQNFEVILVNDGSTDSTQDIIDKYCEKYPNFKVIVQENQGVANARNSALEVVSGDYIGFLDPDGDYFVPDAFYNFNEIISFHENRNVSPDLVIGSQITIDTWSKINHDPSNRNFKNILRSIVNFRNKLFKIKYFKQLSNNRFFKYNFHYYKSAKFLPFENEIVPHDKRIIWTMLILNKMFKREKLLEIGLKMPLLTHSSDAVFLFSFLYKCDKIVGCPYDFLIYKKRIFSDKSSLSQESNLDSVNAYYESYNIILKSFKRYSNNYRQFLENKGKNNDLKNFEIDYLEYIDLLRFKELQTLFIDMTYRLFWKTDVKTLIKVKEIILEFKKKIIPETWENIVNSNRDIDIDDLVVDPIKMAENPLITIVLDNIYFDNYSKNENYSNKDSNLNTKFTNLNYIRNKIDFKLLKRIISNIYNSHFPAFELIVSNDLFEELDESIQNKKNIHPMEYKSNFDFKNKAINRSKGEYLFFIDQDILFSPNLFKEMFDKINGIDYSINLFKEKINEVKSIGFNTKLIKKFPNIFMDCIKLFKGVFNKKSKTRYDFIISPMKSVLGDIIANKDEYVINKFSKRYILDSNIIEDSLISDKLIRKEFLKRINFKFSHDIKNDIKNLYSLGEFQKINKNYILSTDKYLKNPSISIIIDDMKITEKEINNLLESIYNQEFNSFEVLLNENLKFKNDINYLNMSNIKILSNNDFKNVSINKANAQYVLYINIPINYKSNDFKKLFFKFRINKNKKKNIINNKIIINNK</sequence>
<dbReference type="Gene3D" id="3.90.550.10">
    <property type="entry name" value="Spore Coat Polysaccharide Biosynthesis Protein SpsA, Chain A"/>
    <property type="match status" value="2"/>
</dbReference>
<dbReference type="RefSeq" id="WP_067259593.1">
    <property type="nucleotide sequence ID" value="NZ_LWMW01000098.1"/>
</dbReference>
<protein>
    <submittedName>
        <fullName evidence="2">Putative glycosyltransferase EpsH</fullName>
        <ecNumber evidence="2">2.4.-.-</ecNumber>
    </submittedName>
</protein>
<dbReference type="OrthoDB" id="77457at2157"/>
<reference evidence="2 3" key="1">
    <citation type="submission" date="2016-04" db="EMBL/GenBank/DDBJ databases">
        <title>Genome sequence of Methanobrevibacter cuticularis DSM 11139.</title>
        <authorList>
            <person name="Poehlein A."/>
            <person name="Seedorf H."/>
            <person name="Daniel R."/>
        </authorList>
    </citation>
    <scope>NUCLEOTIDE SEQUENCE [LARGE SCALE GENOMIC DNA]</scope>
    <source>
        <strain evidence="2 3">DSM 11139</strain>
    </source>
</reference>
<keyword evidence="3" id="KW-1185">Reference proteome</keyword>
<proteinExistence type="predicted"/>
<dbReference type="Pfam" id="PF00535">
    <property type="entry name" value="Glycos_transf_2"/>
    <property type="match status" value="1"/>
</dbReference>
<feature type="domain" description="Glycosyltransferase 2-like" evidence="1">
    <location>
        <begin position="18"/>
        <end position="165"/>
    </location>
</feature>
<keyword evidence="2" id="KW-0808">Transferase</keyword>
<comment type="caution">
    <text evidence="2">The sequence shown here is derived from an EMBL/GenBank/DDBJ whole genome shotgun (WGS) entry which is preliminary data.</text>
</comment>
<keyword evidence="2" id="KW-0328">Glycosyltransferase</keyword>